<dbReference type="InterPro" id="IPR004360">
    <property type="entry name" value="Glyas_Fos-R_dOase_dom"/>
</dbReference>
<comment type="caution">
    <text evidence="2">The sequence shown here is derived from an EMBL/GenBank/DDBJ whole genome shotgun (WGS) entry which is preliminary data.</text>
</comment>
<dbReference type="InterPro" id="IPR037523">
    <property type="entry name" value="VOC_core"/>
</dbReference>
<feature type="domain" description="VOC" evidence="1">
    <location>
        <begin position="4"/>
        <end position="115"/>
    </location>
</feature>
<reference evidence="2 3" key="1">
    <citation type="submission" date="2021-02" db="EMBL/GenBank/DDBJ databases">
        <authorList>
            <person name="Han P."/>
        </authorList>
    </citation>
    <scope>NUCLEOTIDE SEQUENCE [LARGE SCALE GENOMIC DNA]</scope>
    <source>
        <strain evidence="2">Candidatus Nitrospira sp. ZN2</strain>
    </source>
</reference>
<dbReference type="Pfam" id="PF00903">
    <property type="entry name" value="Glyoxalase"/>
    <property type="match status" value="1"/>
</dbReference>
<dbReference type="PANTHER" id="PTHR33993:SF2">
    <property type="entry name" value="VOC DOMAIN-CONTAINING PROTEIN"/>
    <property type="match status" value="1"/>
</dbReference>
<dbReference type="Proteomes" id="UP000675880">
    <property type="component" value="Unassembled WGS sequence"/>
</dbReference>
<protein>
    <submittedName>
        <fullName evidence="2">Glyoxalase</fullName>
    </submittedName>
</protein>
<evidence type="ECO:0000313" key="2">
    <source>
        <dbReference type="EMBL" id="CAE6759107.1"/>
    </source>
</evidence>
<dbReference type="RefSeq" id="WP_213042703.1">
    <property type="nucleotide sequence ID" value="NZ_CAJNBJ010000016.1"/>
</dbReference>
<dbReference type="PROSITE" id="PS51819">
    <property type="entry name" value="VOC"/>
    <property type="match status" value="1"/>
</dbReference>
<dbReference type="InterPro" id="IPR052164">
    <property type="entry name" value="Anthracycline_SecMetBiosynth"/>
</dbReference>
<evidence type="ECO:0000259" key="1">
    <source>
        <dbReference type="PROSITE" id="PS51819"/>
    </source>
</evidence>
<gene>
    <name evidence="2" type="ORF">NSPZN2_30553</name>
</gene>
<dbReference type="InterPro" id="IPR029068">
    <property type="entry name" value="Glyas_Bleomycin-R_OHBP_Dase"/>
</dbReference>
<accession>A0ABM8RL64</accession>
<organism evidence="2 3">
    <name type="scientific">Nitrospira defluvii</name>
    <dbReference type="NCBI Taxonomy" id="330214"/>
    <lineage>
        <taxon>Bacteria</taxon>
        <taxon>Pseudomonadati</taxon>
        <taxon>Nitrospirota</taxon>
        <taxon>Nitrospiria</taxon>
        <taxon>Nitrospirales</taxon>
        <taxon>Nitrospiraceae</taxon>
        <taxon>Nitrospira</taxon>
    </lineage>
</organism>
<dbReference type="Gene3D" id="3.10.180.10">
    <property type="entry name" value="2,3-Dihydroxybiphenyl 1,2-Dioxygenase, domain 1"/>
    <property type="match status" value="1"/>
</dbReference>
<dbReference type="EMBL" id="CAJNBJ010000016">
    <property type="protein sequence ID" value="CAE6759107.1"/>
    <property type="molecule type" value="Genomic_DNA"/>
</dbReference>
<dbReference type="PANTHER" id="PTHR33993">
    <property type="entry name" value="GLYOXALASE-RELATED"/>
    <property type="match status" value="1"/>
</dbReference>
<dbReference type="SUPFAM" id="SSF54593">
    <property type="entry name" value="Glyoxalase/Bleomycin resistance protein/Dihydroxybiphenyl dioxygenase"/>
    <property type="match status" value="1"/>
</dbReference>
<name>A0ABM8RL64_9BACT</name>
<sequence>MITSMAFTVYPVSDMARARAFYEHVLGLHVSDNYRDVWVEYDVGGSTFAITTTDMGHIPGAKGAVAAFEVSDLDGFVHKMKERAVSFVTETFDTPVCRMAVIADQDGNHITLHQRHA</sequence>
<evidence type="ECO:0000313" key="3">
    <source>
        <dbReference type="Proteomes" id="UP000675880"/>
    </source>
</evidence>
<keyword evidence="3" id="KW-1185">Reference proteome</keyword>
<proteinExistence type="predicted"/>